<dbReference type="AlphaFoldDB" id="A0A1M3KZ14"/>
<keyword evidence="1" id="KW-0812">Transmembrane</keyword>
<dbReference type="EMBL" id="MKVH01000021">
    <property type="protein sequence ID" value="OJX57741.1"/>
    <property type="molecule type" value="Genomic_DNA"/>
</dbReference>
<evidence type="ECO:0000313" key="2">
    <source>
        <dbReference type="EMBL" id="OJX57741.1"/>
    </source>
</evidence>
<sequence length="130" mass="14368">MLQHGNAIDVRILHRDNLWPALSMKPACLPDSIAVIRDRTILLPNIADRRMSPSRIIIGVVAVVTGITVMVWLLVTALDLISMPSTLAVVAGVLMIALVLAFLARGIVYISRRTARRIDRNGLRDSDRIH</sequence>
<protein>
    <submittedName>
        <fullName evidence="2">Uncharacterized protein</fullName>
    </submittedName>
</protein>
<dbReference type="STRING" id="1895771.BGO89_07155"/>
<keyword evidence="1" id="KW-0472">Membrane</keyword>
<feature type="transmembrane region" description="Helical" evidence="1">
    <location>
        <begin position="56"/>
        <end position="75"/>
    </location>
</feature>
<evidence type="ECO:0000256" key="1">
    <source>
        <dbReference type="SAM" id="Phobius"/>
    </source>
</evidence>
<accession>A0A1M3KZ14</accession>
<proteinExistence type="predicted"/>
<gene>
    <name evidence="2" type="ORF">BGO89_07155</name>
</gene>
<comment type="caution">
    <text evidence="2">The sequence shown here is derived from an EMBL/GenBank/DDBJ whole genome shotgun (WGS) entry which is preliminary data.</text>
</comment>
<dbReference type="Proteomes" id="UP000184233">
    <property type="component" value="Unassembled WGS sequence"/>
</dbReference>
<keyword evidence="1" id="KW-1133">Transmembrane helix</keyword>
<evidence type="ECO:0000313" key="3">
    <source>
        <dbReference type="Proteomes" id="UP000184233"/>
    </source>
</evidence>
<organism evidence="2 3">
    <name type="scientific">Candidatus Kapaibacterium thiocyanatum</name>
    <dbReference type="NCBI Taxonomy" id="1895771"/>
    <lineage>
        <taxon>Bacteria</taxon>
        <taxon>Pseudomonadati</taxon>
        <taxon>Candidatus Kapaibacteriota</taxon>
        <taxon>Candidatus Kapaibacteriia</taxon>
        <taxon>Candidatus Kapaibacteriales</taxon>
        <taxon>Candidatus Kapaibacteriaceae</taxon>
        <taxon>Candidatus Kapaibacterium</taxon>
    </lineage>
</organism>
<reference evidence="2 3" key="1">
    <citation type="submission" date="2016-09" db="EMBL/GenBank/DDBJ databases">
        <title>Genome-resolved meta-omics ties microbial dynamics to process performance in biotechnology for thiocyanate degradation.</title>
        <authorList>
            <person name="Kantor R.S."/>
            <person name="Huddy R.J."/>
            <person name="Iyer R."/>
            <person name="Thomas B.C."/>
            <person name="Brown C.T."/>
            <person name="Anantharaman K."/>
            <person name="Tringe S."/>
            <person name="Hettich R.L."/>
            <person name="Harrison S.T."/>
            <person name="Banfield J.F."/>
        </authorList>
    </citation>
    <scope>NUCLEOTIDE SEQUENCE [LARGE SCALE GENOMIC DNA]</scope>
    <source>
        <strain evidence="2">59-99</strain>
    </source>
</reference>
<feature type="transmembrane region" description="Helical" evidence="1">
    <location>
        <begin position="87"/>
        <end position="110"/>
    </location>
</feature>
<name>A0A1M3KZ14_9BACT</name>